<comment type="similarity">
    <text evidence="1">Belongs to the UDPGP type 2 family.</text>
</comment>
<dbReference type="SUPFAM" id="SSF53448">
    <property type="entry name" value="Nucleotide-diphospho-sugar transferases"/>
    <property type="match status" value="1"/>
</dbReference>
<evidence type="ECO:0000256" key="2">
    <source>
        <dbReference type="ARBA" id="ARBA00012415"/>
    </source>
</evidence>
<dbReference type="EC" id="2.7.7.9" evidence="2"/>
<feature type="domain" description="Nucleotidyl transferase" evidence="6">
    <location>
        <begin position="14"/>
        <end position="268"/>
    </location>
</feature>
<comment type="catalytic activity">
    <reaction evidence="5">
        <text>alpha-D-glucose 1-phosphate + UTP + H(+) = UDP-alpha-D-glucose + diphosphate</text>
        <dbReference type="Rhea" id="RHEA:19889"/>
        <dbReference type="ChEBI" id="CHEBI:15378"/>
        <dbReference type="ChEBI" id="CHEBI:33019"/>
        <dbReference type="ChEBI" id="CHEBI:46398"/>
        <dbReference type="ChEBI" id="CHEBI:58601"/>
        <dbReference type="ChEBI" id="CHEBI:58885"/>
        <dbReference type="EC" id="2.7.7.9"/>
    </reaction>
</comment>
<keyword evidence="4 7" id="KW-0548">Nucleotidyltransferase</keyword>
<evidence type="ECO:0000313" key="8">
    <source>
        <dbReference type="Proteomes" id="UP001185012"/>
    </source>
</evidence>
<accession>A0ABU1IIK4</accession>
<dbReference type="InterPro" id="IPR029044">
    <property type="entry name" value="Nucleotide-diphossugar_trans"/>
</dbReference>
<evidence type="ECO:0000256" key="1">
    <source>
        <dbReference type="ARBA" id="ARBA00006890"/>
    </source>
</evidence>
<dbReference type="Proteomes" id="UP001185012">
    <property type="component" value="Unassembled WGS sequence"/>
</dbReference>
<dbReference type="RefSeq" id="WP_309862059.1">
    <property type="nucleotide sequence ID" value="NZ_JAVDQG010000001.1"/>
</dbReference>
<dbReference type="PANTHER" id="PTHR43197">
    <property type="entry name" value="UTP--GLUCOSE-1-PHOSPHATE URIDYLYLTRANSFERASE"/>
    <property type="match status" value="1"/>
</dbReference>
<dbReference type="PANTHER" id="PTHR43197:SF1">
    <property type="entry name" value="UTP--GLUCOSE-1-PHOSPHATE URIDYLYLTRANSFERASE"/>
    <property type="match status" value="1"/>
</dbReference>
<evidence type="ECO:0000259" key="6">
    <source>
        <dbReference type="Pfam" id="PF00483"/>
    </source>
</evidence>
<protein>
    <recommendedName>
        <fullName evidence="2">UTP--glucose-1-phosphate uridylyltransferase</fullName>
        <ecNumber evidence="2">2.7.7.9</ecNumber>
    </recommendedName>
</protein>
<dbReference type="InterPro" id="IPR005835">
    <property type="entry name" value="NTP_transferase_dom"/>
</dbReference>
<organism evidence="7 8">
    <name type="scientific">Desmospora profundinema</name>
    <dbReference type="NCBI Taxonomy" id="1571184"/>
    <lineage>
        <taxon>Bacteria</taxon>
        <taxon>Bacillati</taxon>
        <taxon>Bacillota</taxon>
        <taxon>Bacilli</taxon>
        <taxon>Bacillales</taxon>
        <taxon>Thermoactinomycetaceae</taxon>
        <taxon>Desmospora</taxon>
    </lineage>
</organism>
<reference evidence="7 8" key="1">
    <citation type="submission" date="2023-07" db="EMBL/GenBank/DDBJ databases">
        <title>Genomic Encyclopedia of Type Strains, Phase IV (KMG-IV): sequencing the most valuable type-strain genomes for metagenomic binning, comparative biology and taxonomic classification.</title>
        <authorList>
            <person name="Goeker M."/>
        </authorList>
    </citation>
    <scope>NUCLEOTIDE SEQUENCE [LARGE SCALE GENOMIC DNA]</scope>
    <source>
        <strain evidence="7 8">DSM 45903</strain>
    </source>
</reference>
<gene>
    <name evidence="7" type="ORF">JOE21_000591</name>
</gene>
<sequence length="277" mass="30954">MKSHPKKEKGRIRKAVIPAAGFGTRSLPLTKTVPKEMFPISGKPAIHYIIEEAEKSGIEEILMIVSRSRNLIIDYFDRSPELEAYLVEKKKEHLLNKLVLPKVQIQYVRQLTVNGLGDAIRLAKSFVGEDPFAVLLPDDIILSNQKPGLAQLVNVYSSYQSNVIALHEVKWEELKNYGVIGGKPIESGVYRITDIIEKPETSPPSNLAVIGRYILKPSIFYYLERLAPGSGGEIQLTDAIKAMLQDEKCMGKICSGERYDIGKERDYAILVNRLCGG</sequence>
<dbReference type="Gene3D" id="3.90.550.10">
    <property type="entry name" value="Spore Coat Polysaccharide Biosynthesis Protein SpsA, Chain A"/>
    <property type="match status" value="1"/>
</dbReference>
<name>A0ABU1IIK4_9BACL</name>
<proteinExistence type="inferred from homology"/>
<comment type="caution">
    <text evidence="7">The sequence shown here is derived from an EMBL/GenBank/DDBJ whole genome shotgun (WGS) entry which is preliminary data.</text>
</comment>
<evidence type="ECO:0000256" key="4">
    <source>
        <dbReference type="ARBA" id="ARBA00022695"/>
    </source>
</evidence>
<keyword evidence="8" id="KW-1185">Reference proteome</keyword>
<evidence type="ECO:0000256" key="5">
    <source>
        <dbReference type="ARBA" id="ARBA00048128"/>
    </source>
</evidence>
<evidence type="ECO:0000313" key="7">
    <source>
        <dbReference type="EMBL" id="MDR6224603.1"/>
    </source>
</evidence>
<dbReference type="EMBL" id="JAVDQG010000001">
    <property type="protein sequence ID" value="MDR6224603.1"/>
    <property type="molecule type" value="Genomic_DNA"/>
</dbReference>
<dbReference type="GO" id="GO:0003983">
    <property type="term" value="F:UTP:glucose-1-phosphate uridylyltransferase activity"/>
    <property type="evidence" value="ECO:0007669"/>
    <property type="project" value="UniProtKB-EC"/>
</dbReference>
<keyword evidence="3 7" id="KW-0808">Transferase</keyword>
<dbReference type="CDD" id="cd02541">
    <property type="entry name" value="UGPase_prokaryotic"/>
    <property type="match status" value="1"/>
</dbReference>
<evidence type="ECO:0000256" key="3">
    <source>
        <dbReference type="ARBA" id="ARBA00022679"/>
    </source>
</evidence>
<dbReference type="Pfam" id="PF00483">
    <property type="entry name" value="NTP_transferase"/>
    <property type="match status" value="1"/>
</dbReference>
<dbReference type="InterPro" id="IPR005771">
    <property type="entry name" value="GalU_uridylyltTrfase_bac/arc"/>
</dbReference>